<gene>
    <name evidence="1" type="ORF">MP_TR13489_c0_g1_i1_g.39539</name>
</gene>
<evidence type="ECO:0000313" key="1">
    <source>
        <dbReference type="EMBL" id="JAU94480.1"/>
    </source>
</evidence>
<reference evidence="1" key="1">
    <citation type="submission" date="2016-07" db="EMBL/GenBank/DDBJ databases">
        <title>De novo transcriptome assembly of four accessions of the metal hyperaccumulator plant Noccaea caerulescens.</title>
        <authorList>
            <person name="Blande D."/>
            <person name="Halimaa P."/>
            <person name="Tervahauta A.I."/>
            <person name="Aarts M.G."/>
            <person name="Karenlampi S.O."/>
        </authorList>
    </citation>
    <scope>NUCLEOTIDE SEQUENCE</scope>
</reference>
<protein>
    <submittedName>
        <fullName evidence="1">Uncharacterized protein</fullName>
    </submittedName>
</protein>
<name>A0A1J3JRE2_NOCCA</name>
<dbReference type="AlphaFoldDB" id="A0A1J3JRE2"/>
<accession>A0A1J3JRE2</accession>
<dbReference type="EMBL" id="GEVM01011458">
    <property type="protein sequence ID" value="JAU94480.1"/>
    <property type="molecule type" value="Transcribed_RNA"/>
</dbReference>
<sequence>MMILFVSLYLYSSDDVLFRLIMMEACLCSNNGFDFLMMAKGEKFKYPSRRLINMRHVLKRCSGFWSESQDGVPTRS</sequence>
<proteinExistence type="predicted"/>
<organism evidence="1">
    <name type="scientific">Noccaea caerulescens</name>
    <name type="common">Alpine penny-cress</name>
    <name type="synonym">Thlaspi caerulescens</name>
    <dbReference type="NCBI Taxonomy" id="107243"/>
    <lineage>
        <taxon>Eukaryota</taxon>
        <taxon>Viridiplantae</taxon>
        <taxon>Streptophyta</taxon>
        <taxon>Embryophyta</taxon>
        <taxon>Tracheophyta</taxon>
        <taxon>Spermatophyta</taxon>
        <taxon>Magnoliopsida</taxon>
        <taxon>eudicotyledons</taxon>
        <taxon>Gunneridae</taxon>
        <taxon>Pentapetalae</taxon>
        <taxon>rosids</taxon>
        <taxon>malvids</taxon>
        <taxon>Brassicales</taxon>
        <taxon>Brassicaceae</taxon>
        <taxon>Coluteocarpeae</taxon>
        <taxon>Noccaea</taxon>
    </lineage>
</organism>